<name>A0ABT3ZEE6_9HYPH</name>
<evidence type="ECO:0000313" key="8">
    <source>
        <dbReference type="Proteomes" id="UP001073227"/>
    </source>
</evidence>
<evidence type="ECO:0000256" key="2">
    <source>
        <dbReference type="ARBA" id="ARBA00022898"/>
    </source>
</evidence>
<dbReference type="Pfam" id="PF00392">
    <property type="entry name" value="GntR"/>
    <property type="match status" value="1"/>
</dbReference>
<dbReference type="InterPro" id="IPR036388">
    <property type="entry name" value="WH-like_DNA-bd_sf"/>
</dbReference>
<comment type="similarity">
    <text evidence="1">In the C-terminal section; belongs to the class-I pyridoxal-phosphate-dependent aminotransferase family.</text>
</comment>
<feature type="domain" description="HTH gntR-type" evidence="6">
    <location>
        <begin position="14"/>
        <end position="82"/>
    </location>
</feature>
<evidence type="ECO:0000256" key="5">
    <source>
        <dbReference type="ARBA" id="ARBA00023163"/>
    </source>
</evidence>
<dbReference type="SUPFAM" id="SSF46785">
    <property type="entry name" value="Winged helix' DNA-binding domain"/>
    <property type="match status" value="1"/>
</dbReference>
<sequence>MRDILFYIDRSSKRTLQVQIREFLVDAILAGHLPPCSPLPSSRAMAKRLDVSLNTVLQVYRSLVDDGYLISRVRSGYYVTQGICGNKLAEVASPEDDIVEEKASGVSWKSKLFLNPSKQYNITKPVNWYKYPYPFIYGQVDADSFPVSAWRECTRQAMSRKGIYAWTEDRYTEDDPMLVEQIRRRVLTRRGIHAAPDEILVTVGSQNSLYLLASLLIRPGMPIAMEDPGYADVRNMFSLLLANVRSVAIDAQGIRVDELKDAQIAFVTPSHQFPTNITMSLERRRQLLDWATASDTLIIEDDYESETNYNGNPIPALKSLDTTGRVLYTSSLSKSLMPGLRIGFMVAPRELIREARALRRLLIRHPPVNNQRVAALFLSLGHHDALIAKLHQVYAMRWQTLSAALGKYFSGWAHAPIFGGTSFWVEGPQNLDASTLAARAMRRGVVIEVGNVYFADPEQGRNYFRMSFSSIPDERIWPGVAHLALAASE</sequence>
<evidence type="ECO:0000256" key="1">
    <source>
        <dbReference type="ARBA" id="ARBA00005384"/>
    </source>
</evidence>
<dbReference type="InterPro" id="IPR000524">
    <property type="entry name" value="Tscrpt_reg_HTH_GntR"/>
</dbReference>
<comment type="caution">
    <text evidence="7">The sequence shown here is derived from an EMBL/GenBank/DDBJ whole genome shotgun (WGS) entry which is preliminary data.</text>
</comment>
<keyword evidence="7" id="KW-0808">Transferase</keyword>
<dbReference type="SUPFAM" id="SSF53383">
    <property type="entry name" value="PLP-dependent transferases"/>
    <property type="match status" value="1"/>
</dbReference>
<dbReference type="InterPro" id="IPR004839">
    <property type="entry name" value="Aminotransferase_I/II_large"/>
</dbReference>
<keyword evidence="7" id="KW-0032">Aminotransferase</keyword>
<keyword evidence="5" id="KW-0804">Transcription</keyword>
<evidence type="ECO:0000256" key="3">
    <source>
        <dbReference type="ARBA" id="ARBA00023015"/>
    </source>
</evidence>
<dbReference type="Gene3D" id="3.40.640.10">
    <property type="entry name" value="Type I PLP-dependent aspartate aminotransferase-like (Major domain)"/>
    <property type="match status" value="1"/>
</dbReference>
<dbReference type="Pfam" id="PF00155">
    <property type="entry name" value="Aminotran_1_2"/>
    <property type="match status" value="1"/>
</dbReference>
<dbReference type="EMBL" id="JAOVZR010000001">
    <property type="protein sequence ID" value="MCY0150133.1"/>
    <property type="molecule type" value="Genomic_DNA"/>
</dbReference>
<organism evidence="7 8">
    <name type="scientific">Hoeflea algicola</name>
    <dbReference type="NCBI Taxonomy" id="2983763"/>
    <lineage>
        <taxon>Bacteria</taxon>
        <taxon>Pseudomonadati</taxon>
        <taxon>Pseudomonadota</taxon>
        <taxon>Alphaproteobacteria</taxon>
        <taxon>Hyphomicrobiales</taxon>
        <taxon>Rhizobiaceae</taxon>
        <taxon>Hoeflea</taxon>
    </lineage>
</organism>
<protein>
    <submittedName>
        <fullName evidence="7">PLP-dependent aminotransferase family protein</fullName>
    </submittedName>
</protein>
<dbReference type="Proteomes" id="UP001073227">
    <property type="component" value="Unassembled WGS sequence"/>
</dbReference>
<keyword evidence="3" id="KW-0805">Transcription regulation</keyword>
<dbReference type="InterPro" id="IPR015424">
    <property type="entry name" value="PyrdxlP-dep_Trfase"/>
</dbReference>
<dbReference type="CDD" id="cd07377">
    <property type="entry name" value="WHTH_GntR"/>
    <property type="match status" value="1"/>
</dbReference>
<keyword evidence="2" id="KW-0663">Pyridoxal phosphate</keyword>
<proteinExistence type="inferred from homology"/>
<gene>
    <name evidence="7" type="ORF">OEG84_21110</name>
</gene>
<dbReference type="InterPro" id="IPR015421">
    <property type="entry name" value="PyrdxlP-dep_Trfase_major"/>
</dbReference>
<dbReference type="InterPro" id="IPR051446">
    <property type="entry name" value="HTH_trans_reg/aminotransferase"/>
</dbReference>
<dbReference type="PROSITE" id="PS50949">
    <property type="entry name" value="HTH_GNTR"/>
    <property type="match status" value="1"/>
</dbReference>
<dbReference type="SMART" id="SM00345">
    <property type="entry name" value="HTH_GNTR"/>
    <property type="match status" value="1"/>
</dbReference>
<dbReference type="GO" id="GO:0008483">
    <property type="term" value="F:transaminase activity"/>
    <property type="evidence" value="ECO:0007669"/>
    <property type="project" value="UniProtKB-KW"/>
</dbReference>
<keyword evidence="8" id="KW-1185">Reference proteome</keyword>
<evidence type="ECO:0000256" key="4">
    <source>
        <dbReference type="ARBA" id="ARBA00023125"/>
    </source>
</evidence>
<accession>A0ABT3ZEE6</accession>
<evidence type="ECO:0000313" key="7">
    <source>
        <dbReference type="EMBL" id="MCY0150133.1"/>
    </source>
</evidence>
<evidence type="ECO:0000259" key="6">
    <source>
        <dbReference type="PROSITE" id="PS50949"/>
    </source>
</evidence>
<dbReference type="RefSeq" id="WP_267655571.1">
    <property type="nucleotide sequence ID" value="NZ_JAOVZR010000001.1"/>
</dbReference>
<dbReference type="CDD" id="cd00609">
    <property type="entry name" value="AAT_like"/>
    <property type="match status" value="1"/>
</dbReference>
<dbReference type="InterPro" id="IPR036390">
    <property type="entry name" value="WH_DNA-bd_sf"/>
</dbReference>
<dbReference type="Gene3D" id="1.10.10.10">
    <property type="entry name" value="Winged helix-like DNA-binding domain superfamily/Winged helix DNA-binding domain"/>
    <property type="match status" value="1"/>
</dbReference>
<keyword evidence="4" id="KW-0238">DNA-binding</keyword>
<dbReference type="PANTHER" id="PTHR46577:SF1">
    <property type="entry name" value="HTH-TYPE TRANSCRIPTIONAL REGULATORY PROTEIN GABR"/>
    <property type="match status" value="1"/>
</dbReference>
<dbReference type="PANTHER" id="PTHR46577">
    <property type="entry name" value="HTH-TYPE TRANSCRIPTIONAL REGULATORY PROTEIN GABR"/>
    <property type="match status" value="1"/>
</dbReference>
<reference evidence="7" key="1">
    <citation type="submission" date="2022-10" db="EMBL/GenBank/DDBJ databases">
        <title>Hoeflea sp. G2-23, isolated from marine algae.</title>
        <authorList>
            <person name="Kristyanto S."/>
            <person name="Kim J.M."/>
            <person name="Jeon C.O."/>
        </authorList>
    </citation>
    <scope>NUCLEOTIDE SEQUENCE</scope>
    <source>
        <strain evidence="7">G2-23</strain>
    </source>
</reference>